<protein>
    <submittedName>
        <fullName evidence="3">Knottin scorpion toxin-like domain-containing protein</fullName>
    </submittedName>
</protein>
<feature type="signal peptide" evidence="1">
    <location>
        <begin position="1"/>
        <end position="23"/>
    </location>
</feature>
<reference evidence="3" key="1">
    <citation type="submission" date="2022-11" db="UniProtKB">
        <authorList>
            <consortium name="WormBaseParasite"/>
        </authorList>
    </citation>
    <scope>IDENTIFICATION</scope>
</reference>
<accession>A0A914VZ07</accession>
<evidence type="ECO:0000313" key="2">
    <source>
        <dbReference type="Proteomes" id="UP000887566"/>
    </source>
</evidence>
<dbReference type="WBParaSite" id="PSAMB.scaffold2772size21358.g19179.t1">
    <property type="protein sequence ID" value="PSAMB.scaffold2772size21358.g19179.t1"/>
    <property type="gene ID" value="PSAMB.scaffold2772size21358.g19179"/>
</dbReference>
<dbReference type="AlphaFoldDB" id="A0A914VZ07"/>
<evidence type="ECO:0000256" key="1">
    <source>
        <dbReference type="SAM" id="SignalP"/>
    </source>
</evidence>
<feature type="chain" id="PRO_5037777920" evidence="1">
    <location>
        <begin position="24"/>
        <end position="136"/>
    </location>
</feature>
<keyword evidence="2" id="KW-1185">Reference proteome</keyword>
<evidence type="ECO:0000313" key="3">
    <source>
        <dbReference type="WBParaSite" id="PSAMB.scaffold2772size21358.g19179.t1"/>
    </source>
</evidence>
<dbReference type="Proteomes" id="UP000887566">
    <property type="component" value="Unplaced"/>
</dbReference>
<organism evidence="2 3">
    <name type="scientific">Plectus sambesii</name>
    <dbReference type="NCBI Taxonomy" id="2011161"/>
    <lineage>
        <taxon>Eukaryota</taxon>
        <taxon>Metazoa</taxon>
        <taxon>Ecdysozoa</taxon>
        <taxon>Nematoda</taxon>
        <taxon>Chromadorea</taxon>
        <taxon>Plectida</taxon>
        <taxon>Plectina</taxon>
        <taxon>Plectoidea</taxon>
        <taxon>Plectidae</taxon>
        <taxon>Plectus</taxon>
    </lineage>
</organism>
<keyword evidence="1" id="KW-0732">Signal</keyword>
<proteinExistence type="predicted"/>
<sequence>MRHSPPATLPLLLLATMTMTAYAAKTADSNGCHSYDHEACDEICKQDNYWYGHCAQWNGRDFQCKCVEYKQPLQGQVCGSKQRQCTDECFKSGHEFGGYCYPHPTSDTPNGDPRCRCFEELPFLADDSGRKRRKRR</sequence>
<name>A0A914VZ07_9BILA</name>